<evidence type="ECO:0000256" key="7">
    <source>
        <dbReference type="ARBA" id="ARBA00022692"/>
    </source>
</evidence>
<evidence type="ECO:0000256" key="3">
    <source>
        <dbReference type="ARBA" id="ARBA00004922"/>
    </source>
</evidence>
<dbReference type="AlphaFoldDB" id="A0A7R8WYQ5"/>
<accession>A0A7R8WYQ5</accession>
<dbReference type="Pfam" id="PF00535">
    <property type="entry name" value="Glycos_transf_2"/>
    <property type="match status" value="2"/>
</dbReference>
<dbReference type="EMBL" id="CAJPEV010000052">
    <property type="protein sequence ID" value="CAG0879677.1"/>
    <property type="molecule type" value="Genomic_DNA"/>
</dbReference>
<organism evidence="20">
    <name type="scientific">Darwinula stevensoni</name>
    <dbReference type="NCBI Taxonomy" id="69355"/>
    <lineage>
        <taxon>Eukaryota</taxon>
        <taxon>Metazoa</taxon>
        <taxon>Ecdysozoa</taxon>
        <taxon>Arthropoda</taxon>
        <taxon>Crustacea</taxon>
        <taxon>Oligostraca</taxon>
        <taxon>Ostracoda</taxon>
        <taxon>Podocopa</taxon>
        <taxon>Podocopida</taxon>
        <taxon>Darwinulocopina</taxon>
        <taxon>Darwinuloidea</taxon>
        <taxon>Darwinulidae</taxon>
        <taxon>Darwinula</taxon>
    </lineage>
</organism>
<dbReference type="SMART" id="SM00458">
    <property type="entry name" value="RICIN"/>
    <property type="match status" value="1"/>
</dbReference>
<dbReference type="InterPro" id="IPR001173">
    <property type="entry name" value="Glyco_trans_2-like"/>
</dbReference>
<dbReference type="GO" id="GO:0006493">
    <property type="term" value="P:protein O-linked glycosylation"/>
    <property type="evidence" value="ECO:0007669"/>
    <property type="project" value="TreeGrafter"/>
</dbReference>
<keyword evidence="12 17" id="KW-0333">Golgi apparatus</keyword>
<keyword evidence="5 17" id="KW-0328">Glycosyltransferase</keyword>
<evidence type="ECO:0000256" key="5">
    <source>
        <dbReference type="ARBA" id="ARBA00022676"/>
    </source>
</evidence>
<evidence type="ECO:0000259" key="19">
    <source>
        <dbReference type="SMART" id="SM00458"/>
    </source>
</evidence>
<comment type="pathway">
    <text evidence="3 17">Protein modification; protein glycosylation.</text>
</comment>
<dbReference type="PANTHER" id="PTHR11675">
    <property type="entry name" value="N-ACETYLGALACTOSAMINYLTRANSFERASE"/>
    <property type="match status" value="1"/>
</dbReference>
<dbReference type="Gene3D" id="3.90.550.10">
    <property type="entry name" value="Spore Coat Polysaccharide Biosynthesis Protein SpsA, Chain A"/>
    <property type="match status" value="1"/>
</dbReference>
<dbReference type="CDD" id="cd23437">
    <property type="entry name" value="beta-trefoil_Ricin_GALNT7"/>
    <property type="match status" value="1"/>
</dbReference>
<evidence type="ECO:0000256" key="14">
    <source>
        <dbReference type="ARBA" id="ARBA00023157"/>
    </source>
</evidence>
<evidence type="ECO:0000256" key="10">
    <source>
        <dbReference type="ARBA" id="ARBA00022968"/>
    </source>
</evidence>
<keyword evidence="15" id="KW-0325">Glycoprotein</keyword>
<dbReference type="EC" id="2.4.1.-" evidence="17"/>
<keyword evidence="8" id="KW-0479">Metal-binding</keyword>
<evidence type="ECO:0000256" key="8">
    <source>
        <dbReference type="ARBA" id="ARBA00022723"/>
    </source>
</evidence>
<dbReference type="GO" id="GO:0004653">
    <property type="term" value="F:polypeptide N-acetylgalactosaminyltransferase activity"/>
    <property type="evidence" value="ECO:0007669"/>
    <property type="project" value="TreeGrafter"/>
</dbReference>
<dbReference type="PROSITE" id="PS50231">
    <property type="entry name" value="RICIN_B_LECTIN"/>
    <property type="match status" value="1"/>
</dbReference>
<keyword evidence="14 17" id="KW-1015">Disulfide bond</keyword>
<keyword evidence="9 17" id="KW-0430">Lectin</keyword>
<comment type="cofactor">
    <cofactor evidence="1 17">
        <name>Mn(2+)</name>
        <dbReference type="ChEBI" id="CHEBI:29035"/>
    </cofactor>
</comment>
<dbReference type="GO" id="GO:0046872">
    <property type="term" value="F:metal ion binding"/>
    <property type="evidence" value="ECO:0007669"/>
    <property type="project" value="UniProtKB-KW"/>
</dbReference>
<gene>
    <name evidence="20" type="ORF">DSTB1V02_LOCUS696</name>
</gene>
<keyword evidence="7 17" id="KW-0812">Transmembrane</keyword>
<dbReference type="GO" id="GO:0030246">
    <property type="term" value="F:carbohydrate binding"/>
    <property type="evidence" value="ECO:0007669"/>
    <property type="project" value="UniProtKB-KW"/>
</dbReference>
<proteinExistence type="inferred from homology"/>
<dbReference type="InterPro" id="IPR035992">
    <property type="entry name" value="Ricin_B-like_lectins"/>
</dbReference>
<dbReference type="CDD" id="cd02510">
    <property type="entry name" value="pp-GalNAc-T"/>
    <property type="match status" value="1"/>
</dbReference>
<comment type="similarity">
    <text evidence="4 17">Belongs to the glycosyltransferase 2 family. GalNAc-T subfamily.</text>
</comment>
<evidence type="ECO:0000256" key="18">
    <source>
        <dbReference type="SAM" id="MobiDB-lite"/>
    </source>
</evidence>
<dbReference type="UniPathway" id="UPA00378"/>
<keyword evidence="21" id="KW-1185">Reference proteome</keyword>
<keyword evidence="16 17" id="KW-0464">Manganese</keyword>
<dbReference type="OrthoDB" id="6072411at2759"/>
<dbReference type="FunFam" id="2.80.10.50:FF:000019">
    <property type="entry name" value="Polypeptide N-acetylgalactosaminyltransferase"/>
    <property type="match status" value="1"/>
</dbReference>
<evidence type="ECO:0000313" key="20">
    <source>
        <dbReference type="EMBL" id="CAD7240683.1"/>
    </source>
</evidence>
<evidence type="ECO:0000256" key="1">
    <source>
        <dbReference type="ARBA" id="ARBA00001936"/>
    </source>
</evidence>
<evidence type="ECO:0000256" key="9">
    <source>
        <dbReference type="ARBA" id="ARBA00022734"/>
    </source>
</evidence>
<reference evidence="20" key="1">
    <citation type="submission" date="2020-11" db="EMBL/GenBank/DDBJ databases">
        <authorList>
            <person name="Tran Van P."/>
        </authorList>
    </citation>
    <scope>NUCLEOTIDE SEQUENCE</scope>
</reference>
<dbReference type="GO" id="GO:0000139">
    <property type="term" value="C:Golgi membrane"/>
    <property type="evidence" value="ECO:0007669"/>
    <property type="project" value="UniProtKB-SubCell"/>
</dbReference>
<feature type="region of interest" description="Disordered" evidence="18">
    <location>
        <begin position="81"/>
        <end position="100"/>
    </location>
</feature>
<evidence type="ECO:0000256" key="11">
    <source>
        <dbReference type="ARBA" id="ARBA00022989"/>
    </source>
</evidence>
<feature type="transmembrane region" description="Helical" evidence="17">
    <location>
        <begin position="20"/>
        <end position="38"/>
    </location>
</feature>
<dbReference type="InterPro" id="IPR045885">
    <property type="entry name" value="GalNAc-T"/>
</dbReference>
<evidence type="ECO:0000256" key="16">
    <source>
        <dbReference type="ARBA" id="ARBA00023211"/>
    </source>
</evidence>
<dbReference type="InterPro" id="IPR000772">
    <property type="entry name" value="Ricin_B_lectin"/>
</dbReference>
<dbReference type="SUPFAM" id="SSF53448">
    <property type="entry name" value="Nucleotide-diphospho-sugar transferases"/>
    <property type="match status" value="1"/>
</dbReference>
<name>A0A7R8WYQ5_9CRUS</name>
<dbReference type="PANTHER" id="PTHR11675:SF68">
    <property type="entry name" value="N-ACETYLGALACTOSAMINYLTRANSFERASE 7"/>
    <property type="match status" value="1"/>
</dbReference>
<keyword evidence="6 17" id="KW-0808">Transferase</keyword>
<evidence type="ECO:0000256" key="2">
    <source>
        <dbReference type="ARBA" id="ARBA00004323"/>
    </source>
</evidence>
<dbReference type="InterPro" id="IPR029044">
    <property type="entry name" value="Nucleotide-diphossugar_trans"/>
</dbReference>
<evidence type="ECO:0000256" key="4">
    <source>
        <dbReference type="ARBA" id="ARBA00005680"/>
    </source>
</evidence>
<dbReference type="Proteomes" id="UP000677054">
    <property type="component" value="Unassembled WGS sequence"/>
</dbReference>
<dbReference type="FunFam" id="3.90.550.10:FF:000053">
    <property type="entry name" value="Polypeptide N-acetylgalactosaminyltransferase"/>
    <property type="match status" value="1"/>
</dbReference>
<evidence type="ECO:0000256" key="12">
    <source>
        <dbReference type="ARBA" id="ARBA00023034"/>
    </source>
</evidence>
<dbReference type="Pfam" id="PF00652">
    <property type="entry name" value="Ricin_B_lectin"/>
    <property type="match status" value="1"/>
</dbReference>
<keyword evidence="11 17" id="KW-1133">Transmembrane helix</keyword>
<dbReference type="Gene3D" id="2.80.10.50">
    <property type="match status" value="1"/>
</dbReference>
<protein>
    <recommendedName>
        <fullName evidence="17">Polypeptide N-acetylgalactosaminyltransferase</fullName>
        <ecNumber evidence="17">2.4.1.-</ecNumber>
    </recommendedName>
    <alternativeName>
        <fullName evidence="17">Protein-UDP acetylgalactosaminyltransferase</fullName>
    </alternativeName>
</protein>
<evidence type="ECO:0000256" key="6">
    <source>
        <dbReference type="ARBA" id="ARBA00022679"/>
    </source>
</evidence>
<comment type="subcellular location">
    <subcellularLocation>
        <location evidence="2 17">Golgi apparatus membrane</location>
        <topology evidence="2 17">Single-pass type II membrane protein</topology>
    </subcellularLocation>
</comment>
<keyword evidence="13 17" id="KW-0472">Membrane</keyword>
<evidence type="ECO:0000256" key="15">
    <source>
        <dbReference type="ARBA" id="ARBA00023180"/>
    </source>
</evidence>
<evidence type="ECO:0000256" key="13">
    <source>
        <dbReference type="ARBA" id="ARBA00023136"/>
    </source>
</evidence>
<dbReference type="EMBL" id="LR899569">
    <property type="protein sequence ID" value="CAD7240683.1"/>
    <property type="molecule type" value="Genomic_DNA"/>
</dbReference>
<sequence length="616" mass="70875">MITIQRLKVRLAHPRHSKRLKVFFIALLLGLGLIYLYFQHGTGSFNRSSADSHLERLARHSKNQILEPVFVFEKLGNFEPKETEERTGPGQNGKPHYVGPEKQNEARNIFMEYGINLIVSDEISLDRAVPDMRNPECKHWDYPEDLPKTSVVIVFHNEGWSTLLRTVHSVLNRSPPQFLEEVLLVDDFSDKRAGRGQPPLLVPLGQGLVPLGANLQNLNEYIKQFNGKVRLVKNVEREGLIRSKARGAKEARGEVVLFLDSHCEVNLNWLPPLLAPILKDRTTMTVPIIDGIDKDTLEYRPVYQGNQRFRGIFEWGMFYKETEIPQREAERHKYISEPYKSPTHAGGLFAIDREFFLKLGAYDPGLLVWGGEQYELSFKIWQCGGSIEWVPCSRVGHIYRGFMPYNFGKLAEKKKGPLITINNKRVIEVWFDDEYKEYFYTREPLARFLDMGDITEQLELKKQLGCKNFKWFMENVAYDLPLKYPELPPNVYWGELRNEAVGLCMDSMGHSPPTLMGISACHGYGNNQLVRLNAKGQLGLGERCIEADRQGIKLAFCRLGTVDGPWLYDSETKSLRHRQQQKCVAVHPQTNQLHLAPCVDVNNYQKWTFKTVVPNW</sequence>
<feature type="domain" description="Ricin B lectin" evidence="19">
    <location>
        <begin position="490"/>
        <end position="610"/>
    </location>
</feature>
<evidence type="ECO:0000313" key="21">
    <source>
        <dbReference type="Proteomes" id="UP000677054"/>
    </source>
</evidence>
<dbReference type="SUPFAM" id="SSF50370">
    <property type="entry name" value="Ricin B-like lectins"/>
    <property type="match status" value="1"/>
</dbReference>
<keyword evidence="10" id="KW-0735">Signal-anchor</keyword>
<evidence type="ECO:0000256" key="17">
    <source>
        <dbReference type="RuleBase" id="RU361242"/>
    </source>
</evidence>